<dbReference type="InterPro" id="IPR045270">
    <property type="entry name" value="STKc_AGC"/>
</dbReference>
<feature type="compositionally biased region" description="Low complexity" evidence="11">
    <location>
        <begin position="1161"/>
        <end position="1172"/>
    </location>
</feature>
<feature type="compositionally biased region" description="Low complexity" evidence="11">
    <location>
        <begin position="266"/>
        <end position="275"/>
    </location>
</feature>
<keyword evidence="5 10" id="KW-0547">Nucleotide-binding</keyword>
<organism evidence="14">
    <name type="scientific">Fonticula alba</name>
    <name type="common">Slime mold</name>
    <dbReference type="NCBI Taxonomy" id="691883"/>
    <lineage>
        <taxon>Eukaryota</taxon>
        <taxon>Rotosphaerida</taxon>
        <taxon>Fonticulaceae</taxon>
        <taxon>Fonticula</taxon>
    </lineage>
</organism>
<evidence type="ECO:0000256" key="2">
    <source>
        <dbReference type="ARBA" id="ARBA00022527"/>
    </source>
</evidence>
<evidence type="ECO:0000256" key="9">
    <source>
        <dbReference type="ARBA" id="ARBA00048679"/>
    </source>
</evidence>
<feature type="domain" description="AGC-kinase C-terminal" evidence="13">
    <location>
        <begin position="2123"/>
        <end position="2212"/>
    </location>
</feature>
<keyword evidence="15" id="KW-1185">Reference proteome</keyword>
<dbReference type="Gene3D" id="3.40.50.1820">
    <property type="entry name" value="alpha/beta hydrolase"/>
    <property type="match status" value="1"/>
</dbReference>
<dbReference type="PROSITE" id="PS00108">
    <property type="entry name" value="PROTEIN_KINASE_ST"/>
    <property type="match status" value="1"/>
</dbReference>
<protein>
    <recommendedName>
        <fullName evidence="1">non-specific serine/threonine protein kinase</fullName>
        <ecNumber evidence="1">2.7.11.1</ecNumber>
    </recommendedName>
</protein>
<dbReference type="InterPro" id="IPR017441">
    <property type="entry name" value="Protein_kinase_ATP_BS"/>
</dbReference>
<evidence type="ECO:0000313" key="15">
    <source>
        <dbReference type="Proteomes" id="UP000030693"/>
    </source>
</evidence>
<dbReference type="CDD" id="cd05123">
    <property type="entry name" value="STKc_AGC"/>
    <property type="match status" value="1"/>
</dbReference>
<feature type="compositionally biased region" description="Pro residues" evidence="11">
    <location>
        <begin position="21"/>
        <end position="34"/>
    </location>
</feature>
<dbReference type="EMBL" id="KB932230">
    <property type="protein sequence ID" value="KCV67366.1"/>
    <property type="molecule type" value="Genomic_DNA"/>
</dbReference>
<evidence type="ECO:0000259" key="13">
    <source>
        <dbReference type="PROSITE" id="PS51285"/>
    </source>
</evidence>
<feature type="binding site" evidence="10">
    <location>
        <position position="1839"/>
    </location>
    <ligand>
        <name>ATP</name>
        <dbReference type="ChEBI" id="CHEBI:30616"/>
    </ligand>
</feature>
<dbReference type="Proteomes" id="UP000030693">
    <property type="component" value="Unassembled WGS sequence"/>
</dbReference>
<feature type="compositionally biased region" description="Polar residues" evidence="11">
    <location>
        <begin position="1234"/>
        <end position="1243"/>
    </location>
</feature>
<evidence type="ECO:0000256" key="8">
    <source>
        <dbReference type="ARBA" id="ARBA00047899"/>
    </source>
</evidence>
<sequence length="2212" mass="229764">MGAAQGRFPKFASPKSSTSQGPPPRPQQPHPGAGPPAGHVQPPPTGTSGPSTIPPAGLVSGFGLTEKNEEDPCLEFEAGPWLSLISWREIPPNESAADEAKAATVAEPALLVGASAKTPPVLPTDSSAVAIPSEEATAPGPEDAVPVSPAATEATTAWSSSANELSLPRLSTDLPANLPPTFLPAPVAPVIQQSPTSATAPTLPITTGGAAPLDGWRSSSPVISASLVARAEVIADQPQDGQPDASPEPESQSQASDDDDDDSFEEFSSTDSISSLGGFSEDSEQQERLVFDLTLRVNDAVRLASLSCMATPQTTLWSKASVGQPYPLDNPAAMMGSLQSFSTGPYTAGQVITGRVSFNLPLDLEQRHYFACILDQNGTILAKLRLLFSGHMHLPARQQQAERATRRERDAYLEQVREVLGQDAYREYFVIGQRSSIKPKTRFISNDAGIKLAFHLFEPQTTAPPAASAGSDPAASGPGDSHDPAGYTAPTALVIIPCHVLALFESLARHMASHASFPVVVALVELQGYGQSDGRRATSEDRQDLWRDLRSFIRHLKISFPCLPVVLGGAFRFSGLVLNYATWRQREPINALFFLAPDVCDETSNMQGIMNFHKDIRIKVNWTTLAVGVLTGGRVQGDRPVYELSYPEGFTRAVPSVVESVSMNNLLATRPADARRQFAQLDVPFGFWIGENDEFIFSEKASLIPHQAIISAQCPVSVRTHSEIRILPDLGHFAILGTPGATAVLRWIQRVVRQGVVFRNSMLRLSLWSASCPLRAGANPVAASTTSAPGSASSSPFLSAPLFLGFGGSGDVSGSHEYVTPPAGGTGVSPGAQRAWAALAAASGGTGRPGHNFGPGCLALPSTPVPRSMSFSVSGRRRTHLSSGGGPIRPAGLLPLEQFRVLSLSRNKVLAELRRLSRSSGLEFAADVAEQARVILFDTRDFLLAETHGAGAFCAGLVAHVPAATAAILEEHHTHHPVGTLGGAGPVGGRSRSGSILGSLAAVATGGSASPPGGSSSRRASLSVPDPGARARSGSTTGPMPVLPPTSAARPIGESSDAGGYFLNSDAGETAAPGHLAGIGAGAACGGCEAEALEQSAVQDQLAPGRYYAVRHLVHACGTLQPFLQFDPDPAVAMMPEPGEGEPSGGDTPEPEPDREPPAAVPSAVSPLLPVPGLTSTGGGASISEMLSRFIPFPGSSRSAGPGSGAGPPMSAPASPAPDARPATPPASEDSPLASGSGSTEQHVSSLPPPPGPAPSVVAILLGGLCTVGLARTITQHYRIRALVDLDTDVLGGAYASIRGHTRLRVQERIRHLVRHMRYNAPGCPIVLVGHGVGAAHAVRYSRWPEREPIHGLVQLAPVAADLLRVDAVVSALADGMQSTDAEAWSVEVATEIPAARGAVPPPPASVGRPATGSASGHYQFPANFVPPAFINPFNYGMAVCSAAAAAGGPGDPVGHGEVAASALIESAVRSRSSSLADCLTSETVFFGGQGTDSWEVISTVSPGAPPESMAPGGSRAQTAPSSPEQRASLVAGQHQQQQQHQQQAARYRSTSRPVSLPTSAPAALAPGEARVLAAASVAASAPVGDLLSHAIAHLVSGIDVACAVWSGDADELTDQSRLVEAIRNSCTIDKAHAAMVVAGLGVPAAKPDTSGSGAPSGGAASSGVGGGIAGGVSPITPPGGGPSAGAAGSSLIPGAGAGAGASPSSSSSSTGLAMGGVGGLGGGANAAATSVDPATGQLTDLSVSTLRQVELLHGTSYFSILLTTSPSVGAWINELAQLLSPHSSHSRLFGRLDDPKAVARYGPLTGEAFERRSMLGRGAFGTVHLVRHRPSGRTMAMKAMSKNRLGLAEFHKDILGAIRERNVLRELAHPFVVSYYGSFQDERHLFILMEYIVGGEMYTHLKAEHHFSEARARFYTAELILFLEYLHQRGLVYRDLKPENILIDAQGHIKVTDFGFTRSLVPRLPGSGDGQSTDTGGLIGSSAVGGTGGAAATAAAAAAPAPRMLAGGSGPQGVLIQATQSFCGTPEYISPEMIRKNFYTFSTDLWSLGILVYEMLTGATPFARSRSLEELYVNILRAPIGYPNTMSPLAKDFIRSLLRKAPDDRLGTRRGMIELQEHPWFRGISWEHLRRREVEPPFVPRIMGETDTTYFLSAAGPPPGAAAGGNPGSAASAAAPPAGPTFSNSVWADHTLPSDPKRLAPEVYTTLFESF</sequence>
<feature type="region of interest" description="Disordered" evidence="11">
    <location>
        <begin position="1007"/>
        <end position="1054"/>
    </location>
</feature>
<dbReference type="GO" id="GO:0004674">
    <property type="term" value="F:protein serine/threonine kinase activity"/>
    <property type="evidence" value="ECO:0007669"/>
    <property type="project" value="UniProtKB-KW"/>
</dbReference>
<dbReference type="InterPro" id="IPR000719">
    <property type="entry name" value="Prot_kinase_dom"/>
</dbReference>
<feature type="compositionally biased region" description="Low complexity" evidence="11">
    <location>
        <begin position="36"/>
        <end position="55"/>
    </location>
</feature>
<evidence type="ECO:0000256" key="5">
    <source>
        <dbReference type="ARBA" id="ARBA00022741"/>
    </source>
</evidence>
<evidence type="ECO:0000256" key="6">
    <source>
        <dbReference type="ARBA" id="ARBA00022777"/>
    </source>
</evidence>
<dbReference type="STRING" id="691883.A0A058Z1G7"/>
<keyword evidence="4" id="KW-0808">Transferase</keyword>
<dbReference type="GeneID" id="20530928"/>
<dbReference type="Gene3D" id="3.30.200.20">
    <property type="entry name" value="Phosphorylase Kinase, domain 1"/>
    <property type="match status" value="1"/>
</dbReference>
<evidence type="ECO:0000259" key="12">
    <source>
        <dbReference type="PROSITE" id="PS50011"/>
    </source>
</evidence>
<keyword evidence="7 10" id="KW-0067">ATP-binding</keyword>
<keyword evidence="2" id="KW-0723">Serine/threonine-protein kinase</keyword>
<reference evidence="14" key="1">
    <citation type="submission" date="2013-04" db="EMBL/GenBank/DDBJ databases">
        <title>The Genome Sequence of Fonticula alba ATCC 38817.</title>
        <authorList>
            <consortium name="The Broad Institute Genomics Platform"/>
            <person name="Russ C."/>
            <person name="Cuomo C."/>
            <person name="Burger G."/>
            <person name="Gray M.W."/>
            <person name="Holland P.W.H."/>
            <person name="King N."/>
            <person name="Lang F.B.F."/>
            <person name="Roger A.J."/>
            <person name="Ruiz-Trillo I."/>
            <person name="Brown M."/>
            <person name="Walker B."/>
            <person name="Young S."/>
            <person name="Zeng Q."/>
            <person name="Gargeya S."/>
            <person name="Fitzgerald M."/>
            <person name="Haas B."/>
            <person name="Abouelleil A."/>
            <person name="Allen A.W."/>
            <person name="Alvarado L."/>
            <person name="Arachchi H.M."/>
            <person name="Berlin A.M."/>
            <person name="Chapman S.B."/>
            <person name="Gainer-Dewar J."/>
            <person name="Goldberg J."/>
            <person name="Griggs A."/>
            <person name="Gujja S."/>
            <person name="Hansen M."/>
            <person name="Howarth C."/>
            <person name="Imamovic A."/>
            <person name="Ireland A."/>
            <person name="Larimer J."/>
            <person name="McCowan C."/>
            <person name="Murphy C."/>
            <person name="Pearson M."/>
            <person name="Poon T.W."/>
            <person name="Priest M."/>
            <person name="Roberts A."/>
            <person name="Saif S."/>
            <person name="Shea T."/>
            <person name="Sisk P."/>
            <person name="Sykes S."/>
            <person name="Wortman J."/>
            <person name="Nusbaum C."/>
            <person name="Birren B."/>
        </authorList>
    </citation>
    <scope>NUCLEOTIDE SEQUENCE [LARGE SCALE GENOMIC DNA]</scope>
    <source>
        <strain evidence="14">ATCC 38817</strain>
    </source>
</reference>
<feature type="compositionally biased region" description="Polar residues" evidence="11">
    <location>
        <begin position="1516"/>
        <end position="1526"/>
    </location>
</feature>
<dbReference type="PROSITE" id="PS51285">
    <property type="entry name" value="AGC_KINASE_CTER"/>
    <property type="match status" value="1"/>
</dbReference>
<feature type="region of interest" description="Disordered" evidence="11">
    <location>
        <begin position="1128"/>
        <end position="1177"/>
    </location>
</feature>
<dbReference type="FunFam" id="1.10.510.10:FF:000294">
    <property type="entry name" value="Serine/threonine-protein kinase OXI1"/>
    <property type="match status" value="1"/>
</dbReference>
<dbReference type="EC" id="2.7.11.1" evidence="1"/>
<feature type="region of interest" description="Disordered" evidence="11">
    <location>
        <begin position="134"/>
        <end position="163"/>
    </location>
</feature>
<evidence type="ECO:0000256" key="10">
    <source>
        <dbReference type="PROSITE-ProRule" id="PRU10141"/>
    </source>
</evidence>
<feature type="region of interest" description="Disordered" evidence="11">
    <location>
        <begin position="1499"/>
        <end position="1560"/>
    </location>
</feature>
<gene>
    <name evidence="14" type="ORF">H696_06203</name>
</gene>
<dbReference type="InterPro" id="IPR008271">
    <property type="entry name" value="Ser/Thr_kinase_AS"/>
</dbReference>
<feature type="region of interest" description="Disordered" evidence="11">
    <location>
        <begin position="1670"/>
        <end position="1689"/>
    </location>
</feature>
<dbReference type="EMBL" id="KB932230">
    <property type="protein sequence ID" value="KCV67367.1"/>
    <property type="molecule type" value="Genomic_DNA"/>
</dbReference>
<dbReference type="InterPro" id="IPR011009">
    <property type="entry name" value="Kinase-like_dom_sf"/>
</dbReference>
<feature type="compositionally biased region" description="Acidic residues" evidence="11">
    <location>
        <begin position="256"/>
        <end position="265"/>
    </location>
</feature>
<dbReference type="Pfam" id="PF00069">
    <property type="entry name" value="Pkinase"/>
    <property type="match status" value="2"/>
</dbReference>
<dbReference type="SMART" id="SM00133">
    <property type="entry name" value="S_TK_X"/>
    <property type="match status" value="1"/>
</dbReference>
<name>A0A058Z1G7_FONAL</name>
<comment type="catalytic activity">
    <reaction evidence="9">
        <text>L-seryl-[protein] + ATP = O-phospho-L-seryl-[protein] + ADP + H(+)</text>
        <dbReference type="Rhea" id="RHEA:17989"/>
        <dbReference type="Rhea" id="RHEA-COMP:9863"/>
        <dbReference type="Rhea" id="RHEA-COMP:11604"/>
        <dbReference type="ChEBI" id="CHEBI:15378"/>
        <dbReference type="ChEBI" id="CHEBI:29999"/>
        <dbReference type="ChEBI" id="CHEBI:30616"/>
        <dbReference type="ChEBI" id="CHEBI:83421"/>
        <dbReference type="ChEBI" id="CHEBI:456216"/>
        <dbReference type="EC" id="2.7.11.1"/>
    </reaction>
</comment>
<dbReference type="PROSITE" id="PS00107">
    <property type="entry name" value="PROTEIN_KINASE_ATP"/>
    <property type="match status" value="1"/>
</dbReference>
<feature type="region of interest" description="Disordered" evidence="11">
    <location>
        <begin position="462"/>
        <end position="483"/>
    </location>
</feature>
<dbReference type="PANTHER" id="PTHR24351">
    <property type="entry name" value="RIBOSOMAL PROTEIN S6 KINASE"/>
    <property type="match status" value="1"/>
</dbReference>
<comment type="catalytic activity">
    <reaction evidence="8">
        <text>L-threonyl-[protein] + ATP = O-phospho-L-threonyl-[protein] + ADP + H(+)</text>
        <dbReference type="Rhea" id="RHEA:46608"/>
        <dbReference type="Rhea" id="RHEA-COMP:11060"/>
        <dbReference type="Rhea" id="RHEA-COMP:11605"/>
        <dbReference type="ChEBI" id="CHEBI:15378"/>
        <dbReference type="ChEBI" id="CHEBI:30013"/>
        <dbReference type="ChEBI" id="CHEBI:30616"/>
        <dbReference type="ChEBI" id="CHEBI:61977"/>
        <dbReference type="ChEBI" id="CHEBI:456216"/>
        <dbReference type="EC" id="2.7.11.1"/>
    </reaction>
</comment>
<feature type="compositionally biased region" description="Low complexity" evidence="11">
    <location>
        <begin position="1007"/>
        <end position="1021"/>
    </location>
</feature>
<keyword evidence="6 14" id="KW-0418">Kinase</keyword>
<dbReference type="RefSeq" id="XP_009498223.1">
    <property type="nucleotide sequence ID" value="XM_009499948.1"/>
</dbReference>
<feature type="region of interest" description="Disordered" evidence="11">
    <location>
        <begin position="1"/>
        <end position="66"/>
    </location>
</feature>
<dbReference type="RefSeq" id="XP_009498222.1">
    <property type="nucleotide sequence ID" value="XM_009499947.1"/>
</dbReference>
<dbReference type="InterPro" id="IPR000961">
    <property type="entry name" value="AGC-kinase_C"/>
</dbReference>
<feature type="region of interest" description="Disordered" evidence="11">
    <location>
        <begin position="237"/>
        <end position="281"/>
    </location>
</feature>
<evidence type="ECO:0000256" key="1">
    <source>
        <dbReference type="ARBA" id="ARBA00012513"/>
    </source>
</evidence>
<evidence type="ECO:0000256" key="11">
    <source>
        <dbReference type="SAM" id="MobiDB-lite"/>
    </source>
</evidence>
<feature type="compositionally biased region" description="Low complexity" evidence="11">
    <location>
        <begin position="463"/>
        <end position="479"/>
    </location>
</feature>
<dbReference type="eggNOG" id="KOG0690">
    <property type="taxonomic scope" value="Eukaryota"/>
</dbReference>
<dbReference type="SUPFAM" id="SSF56112">
    <property type="entry name" value="Protein kinase-like (PK-like)"/>
    <property type="match status" value="1"/>
</dbReference>
<feature type="compositionally biased region" description="Low complexity" evidence="11">
    <location>
        <begin position="150"/>
        <end position="162"/>
    </location>
</feature>
<dbReference type="Gene3D" id="1.10.510.10">
    <property type="entry name" value="Transferase(Phosphotransferase) domain 1"/>
    <property type="match status" value="1"/>
</dbReference>
<proteinExistence type="predicted"/>
<dbReference type="PROSITE" id="PS50011">
    <property type="entry name" value="PROTEIN_KINASE_DOM"/>
    <property type="match status" value="1"/>
</dbReference>
<dbReference type="InterPro" id="IPR029058">
    <property type="entry name" value="AB_hydrolase_fold"/>
</dbReference>
<dbReference type="Pfam" id="PF12146">
    <property type="entry name" value="Hydrolase_4"/>
    <property type="match status" value="1"/>
</dbReference>
<accession>A0A058Z1G7</accession>
<feature type="compositionally biased region" description="Low complexity" evidence="11">
    <location>
        <begin position="1534"/>
        <end position="1544"/>
    </location>
</feature>
<feature type="domain" description="Protein kinase" evidence="12">
    <location>
        <begin position="1810"/>
        <end position="2122"/>
    </location>
</feature>
<dbReference type="GO" id="GO:0005524">
    <property type="term" value="F:ATP binding"/>
    <property type="evidence" value="ECO:0007669"/>
    <property type="project" value="UniProtKB-UniRule"/>
</dbReference>
<feature type="region of interest" description="Disordered" evidence="11">
    <location>
        <begin position="1194"/>
        <end position="1251"/>
    </location>
</feature>
<dbReference type="SUPFAM" id="SSF53474">
    <property type="entry name" value="alpha/beta-Hydrolases"/>
    <property type="match status" value="2"/>
</dbReference>
<keyword evidence="3" id="KW-0597">Phosphoprotein</keyword>
<dbReference type="SMART" id="SM00220">
    <property type="entry name" value="S_TKc"/>
    <property type="match status" value="1"/>
</dbReference>
<dbReference type="InterPro" id="IPR022742">
    <property type="entry name" value="Hydrolase_4"/>
</dbReference>
<feature type="compositionally biased region" description="Low complexity" evidence="11">
    <location>
        <begin position="1194"/>
        <end position="1228"/>
    </location>
</feature>
<evidence type="ECO:0000256" key="3">
    <source>
        <dbReference type="ARBA" id="ARBA00022553"/>
    </source>
</evidence>
<evidence type="ECO:0000313" key="14">
    <source>
        <dbReference type="EMBL" id="KCV67367.1"/>
    </source>
</evidence>
<feature type="region of interest" description="Disordered" evidence="11">
    <location>
        <begin position="194"/>
        <end position="217"/>
    </location>
</feature>
<evidence type="ECO:0000256" key="4">
    <source>
        <dbReference type="ARBA" id="ARBA00022679"/>
    </source>
</evidence>
<evidence type="ECO:0000256" key="7">
    <source>
        <dbReference type="ARBA" id="ARBA00022840"/>
    </source>
</evidence>